<evidence type="ECO:0000259" key="11">
    <source>
        <dbReference type="Pfam" id="PF21088"/>
    </source>
</evidence>
<evidence type="ECO:0000313" key="13">
    <source>
        <dbReference type="Proteomes" id="UP000241639"/>
    </source>
</evidence>
<comment type="function">
    <text evidence="7">May play a role in resistance to osmotic downshock.</text>
</comment>
<evidence type="ECO:0000256" key="7">
    <source>
        <dbReference type="ARBA" id="ARBA00059688"/>
    </source>
</evidence>
<keyword evidence="4 8" id="KW-0812">Transmembrane</keyword>
<keyword evidence="5 8" id="KW-1133">Transmembrane helix</keyword>
<comment type="subcellular location">
    <subcellularLocation>
        <location evidence="1">Cell membrane</location>
        <topology evidence="1">Multi-pass membrane protein</topology>
    </subcellularLocation>
</comment>
<dbReference type="InterPro" id="IPR010920">
    <property type="entry name" value="LSM_dom_sf"/>
</dbReference>
<keyword evidence="6 8" id="KW-0472">Membrane</keyword>
<dbReference type="FunFam" id="2.30.30.60:FF:000001">
    <property type="entry name" value="MscS Mechanosensitive ion channel"/>
    <property type="match status" value="1"/>
</dbReference>
<dbReference type="InterPro" id="IPR049142">
    <property type="entry name" value="MS_channel_1st"/>
</dbReference>
<dbReference type="Gene3D" id="3.30.70.100">
    <property type="match status" value="1"/>
</dbReference>
<evidence type="ECO:0000259" key="10">
    <source>
        <dbReference type="Pfam" id="PF21082"/>
    </source>
</evidence>
<evidence type="ECO:0000259" key="9">
    <source>
        <dbReference type="Pfam" id="PF00924"/>
    </source>
</evidence>
<feature type="domain" description="Mechanosensitive ion channel MscS" evidence="9">
    <location>
        <begin position="98"/>
        <end position="162"/>
    </location>
</feature>
<dbReference type="Proteomes" id="UP000241639">
    <property type="component" value="Unassembled WGS sequence"/>
</dbReference>
<dbReference type="GO" id="GO:0008381">
    <property type="term" value="F:mechanosensitive monoatomic ion channel activity"/>
    <property type="evidence" value="ECO:0007669"/>
    <property type="project" value="InterPro"/>
</dbReference>
<dbReference type="AlphaFoldDB" id="A0A2T4Z7F5"/>
<dbReference type="OrthoDB" id="9809206at2"/>
<dbReference type="InterPro" id="IPR006685">
    <property type="entry name" value="MscS_channel_2nd"/>
</dbReference>
<dbReference type="Pfam" id="PF21088">
    <property type="entry name" value="MS_channel_1st"/>
    <property type="match status" value="1"/>
</dbReference>
<dbReference type="SUPFAM" id="SSF82689">
    <property type="entry name" value="Mechanosensitive channel protein MscS (YggB), C-terminal domain"/>
    <property type="match status" value="1"/>
</dbReference>
<dbReference type="RefSeq" id="WP_107727539.1">
    <property type="nucleotide sequence ID" value="NZ_PZZP01000001.1"/>
</dbReference>
<evidence type="ECO:0000256" key="6">
    <source>
        <dbReference type="ARBA" id="ARBA00023136"/>
    </source>
</evidence>
<protein>
    <submittedName>
        <fullName evidence="12">Small conductance mechanosensitive channel</fullName>
    </submittedName>
</protein>
<evidence type="ECO:0000313" key="12">
    <source>
        <dbReference type="EMBL" id="PTM57820.1"/>
    </source>
</evidence>
<proteinExistence type="inferred from homology"/>
<reference evidence="12 13" key="1">
    <citation type="submission" date="2018-04" db="EMBL/GenBank/DDBJ databases">
        <title>Genomic Encyclopedia of Archaeal and Bacterial Type Strains, Phase II (KMG-II): from individual species to whole genera.</title>
        <authorList>
            <person name="Goeker M."/>
        </authorList>
    </citation>
    <scope>NUCLEOTIDE SEQUENCE [LARGE SCALE GENOMIC DNA]</scope>
    <source>
        <strain evidence="12 13">DSM 45169</strain>
    </source>
</reference>
<sequence>MEWLKSLAIAGVIAVAAIIVYAVVKSIIARLLENRIRNHEEAELRINTLKTLLSSLVGYAIFFIALVAILREFGVDTTGIIASAGIIGLAVGFGAQGVVSDIVTGFFVLLENQVNVGEYITINNYSGIVEETGLRYIKVRAFNGDLHYIPNREIGALTNHSRGNMQALVDIAITYDTNVDEAIQVMQKTCDRLAQYTPAIVDGPNVLGVQSLSDSNWVIRIIAKTENGEQWAVERTLRKELKKALDEAGI</sequence>
<dbReference type="InterPro" id="IPR011014">
    <property type="entry name" value="MscS_channel_TM-2"/>
</dbReference>
<dbReference type="InterPro" id="IPR049278">
    <property type="entry name" value="MS_channel_C"/>
</dbReference>
<keyword evidence="13" id="KW-1185">Reference proteome</keyword>
<gene>
    <name evidence="12" type="ORF">C8J48_0383</name>
</gene>
<dbReference type="InterPro" id="IPR023408">
    <property type="entry name" value="MscS_beta-dom_sf"/>
</dbReference>
<feature type="domain" description="Mechanosensitive ion channel transmembrane helices 2/3" evidence="11">
    <location>
        <begin position="59"/>
        <end position="96"/>
    </location>
</feature>
<dbReference type="Pfam" id="PF21082">
    <property type="entry name" value="MS_channel_3rd"/>
    <property type="match status" value="1"/>
</dbReference>
<evidence type="ECO:0000256" key="1">
    <source>
        <dbReference type="ARBA" id="ARBA00004651"/>
    </source>
</evidence>
<keyword evidence="3" id="KW-1003">Cell membrane</keyword>
<feature type="transmembrane region" description="Helical" evidence="8">
    <location>
        <begin position="6"/>
        <end position="28"/>
    </location>
</feature>
<dbReference type="SUPFAM" id="SSF50182">
    <property type="entry name" value="Sm-like ribonucleoproteins"/>
    <property type="match status" value="1"/>
</dbReference>
<feature type="transmembrane region" description="Helical" evidence="8">
    <location>
        <begin position="49"/>
        <end position="69"/>
    </location>
</feature>
<dbReference type="Gene3D" id="2.30.30.60">
    <property type="match status" value="1"/>
</dbReference>
<feature type="domain" description="Mechanosensitive ion channel MscS C-terminal" evidence="10">
    <location>
        <begin position="169"/>
        <end position="250"/>
    </location>
</feature>
<feature type="transmembrane region" description="Helical" evidence="8">
    <location>
        <begin position="81"/>
        <end position="110"/>
    </location>
</feature>
<evidence type="ECO:0000256" key="3">
    <source>
        <dbReference type="ARBA" id="ARBA00022475"/>
    </source>
</evidence>
<dbReference type="PANTHER" id="PTHR30460:SF0">
    <property type="entry name" value="MODERATE CONDUCTANCE MECHANOSENSITIVE CHANNEL YBIO"/>
    <property type="match status" value="1"/>
</dbReference>
<comment type="caution">
    <text evidence="12">The sequence shown here is derived from an EMBL/GenBank/DDBJ whole genome shotgun (WGS) entry which is preliminary data.</text>
</comment>
<evidence type="ECO:0000256" key="5">
    <source>
        <dbReference type="ARBA" id="ARBA00022989"/>
    </source>
</evidence>
<dbReference type="InterPro" id="IPR045276">
    <property type="entry name" value="YbiO_bact"/>
</dbReference>
<dbReference type="Pfam" id="PF00924">
    <property type="entry name" value="MS_channel_2nd"/>
    <property type="match status" value="1"/>
</dbReference>
<dbReference type="SUPFAM" id="SSF82861">
    <property type="entry name" value="Mechanosensitive channel protein MscS (YggB), transmembrane region"/>
    <property type="match status" value="1"/>
</dbReference>
<evidence type="ECO:0000256" key="4">
    <source>
        <dbReference type="ARBA" id="ARBA00022692"/>
    </source>
</evidence>
<dbReference type="Gene3D" id="1.10.287.1260">
    <property type="match status" value="1"/>
</dbReference>
<evidence type="ECO:0000256" key="8">
    <source>
        <dbReference type="SAM" id="Phobius"/>
    </source>
</evidence>
<dbReference type="FunFam" id="3.30.70.100:FF:000018">
    <property type="entry name" value="MscS mechanosensitive ion channel"/>
    <property type="match status" value="1"/>
</dbReference>
<organism evidence="12 13">
    <name type="scientific">Desmospora activa DSM 45169</name>
    <dbReference type="NCBI Taxonomy" id="1121389"/>
    <lineage>
        <taxon>Bacteria</taxon>
        <taxon>Bacillati</taxon>
        <taxon>Bacillota</taxon>
        <taxon>Bacilli</taxon>
        <taxon>Bacillales</taxon>
        <taxon>Thermoactinomycetaceae</taxon>
        <taxon>Desmospora</taxon>
    </lineage>
</organism>
<comment type="similarity">
    <text evidence="2">Belongs to the MscS (TC 1.A.23) family.</text>
</comment>
<dbReference type="GO" id="GO:0005886">
    <property type="term" value="C:plasma membrane"/>
    <property type="evidence" value="ECO:0007669"/>
    <property type="project" value="UniProtKB-SubCell"/>
</dbReference>
<accession>A0A2T4Z7F5</accession>
<dbReference type="InterPro" id="IPR011066">
    <property type="entry name" value="MscS_channel_C_sf"/>
</dbReference>
<dbReference type="EMBL" id="PZZP01000001">
    <property type="protein sequence ID" value="PTM57820.1"/>
    <property type="molecule type" value="Genomic_DNA"/>
</dbReference>
<dbReference type="PANTHER" id="PTHR30460">
    <property type="entry name" value="MODERATE CONDUCTANCE MECHANOSENSITIVE CHANNEL YBIO"/>
    <property type="match status" value="1"/>
</dbReference>
<name>A0A2T4Z7F5_9BACL</name>
<evidence type="ECO:0000256" key="2">
    <source>
        <dbReference type="ARBA" id="ARBA00008017"/>
    </source>
</evidence>